<evidence type="ECO:0000256" key="1">
    <source>
        <dbReference type="ARBA" id="ARBA00005964"/>
    </source>
</evidence>
<feature type="domain" description="Carboxylesterase type B" evidence="4">
    <location>
        <begin position="3"/>
        <end position="452"/>
    </location>
</feature>
<dbReference type="InterPro" id="IPR002018">
    <property type="entry name" value="CarbesteraseB"/>
</dbReference>
<dbReference type="SMR" id="A0A0M3VT64"/>
<keyword evidence="2 3" id="KW-0378">Hydrolase</keyword>
<evidence type="ECO:0000259" key="4">
    <source>
        <dbReference type="Pfam" id="PF00135"/>
    </source>
</evidence>
<evidence type="ECO:0000313" key="6">
    <source>
        <dbReference type="EMBL" id="GHC46260.1"/>
    </source>
</evidence>
<name>A0A0M3VT64_STRCJ</name>
<sequence length="497" mass="51883">MEIRTAQGIVRGELTAGGLAVFRGVPYARPPVGNLRFAAPQPPLPWDGVRDALAFGPPPPQSGPARVPGDPAGTDWLTLNVWTPDPGGSGLPVLVWIPGGAYVSGAAGDPLYDAALLAGQGGLVVVTLNYRLGAEGFAHLPGVPDNRGLLDQLAALDWVRQNIARFGGNPDRVTLCGQSAGAGSIATLLAAPRAAGLFRRAITQSVPGLYATCALAADVTADLAARLGTTPTTAGLAAVSPQRLADAIDPLMEELPARIDRWGRLARSGVPFLPVVDGDVVPDVPWRSLRDGRASETDLLTGHTRDEFRPFLMLSGHPEKITDEDATAALRALAPAPDGERAYRAAHPDASPAALFELLYSDVLFRMPSLHLADAHSAGGGTAHLYELCLSAPALGGALGAAHGLDVSLLFGTYSAPAARLFYGEEPPPEDVLALGDDIRRSWASFAAHGDPGWPAYRVTDGRLTGLLDTGTGAGPYPEDASRRIWEGHGVEPFDLV</sequence>
<dbReference type="InterPro" id="IPR029058">
    <property type="entry name" value="AB_hydrolase_fold"/>
</dbReference>
<dbReference type="ESTHER" id="strcj-estB">
    <property type="family name" value="Carb_B_Bacteria"/>
</dbReference>
<dbReference type="AlphaFoldDB" id="A0A0M3VT64"/>
<gene>
    <name evidence="5" type="primary">estB</name>
    <name evidence="6" type="ORF">GCM10010507_22010</name>
</gene>
<protein>
    <recommendedName>
        <fullName evidence="3">Carboxylic ester hydrolase</fullName>
        <ecNumber evidence="3">3.1.1.-</ecNumber>
    </recommendedName>
</protein>
<evidence type="ECO:0000313" key="5">
    <source>
        <dbReference type="EMBL" id="BAS50193.1"/>
    </source>
</evidence>
<dbReference type="Pfam" id="PF00135">
    <property type="entry name" value="COesterase"/>
    <property type="match status" value="1"/>
</dbReference>
<dbReference type="EMBL" id="AB921570">
    <property type="protein sequence ID" value="BAS50193.1"/>
    <property type="molecule type" value="Genomic_DNA"/>
</dbReference>
<evidence type="ECO:0000256" key="3">
    <source>
        <dbReference type="RuleBase" id="RU361235"/>
    </source>
</evidence>
<dbReference type="Proteomes" id="UP000646244">
    <property type="component" value="Unassembled WGS sequence"/>
</dbReference>
<reference evidence="5" key="2">
    <citation type="submission" date="2014-04" db="EMBL/GenBank/DDBJ databases">
        <title>Characterization of novel esterases from Streptomyces cinnamoneus.</title>
        <authorList>
            <person name="Harazono K."/>
            <person name="Shihara M."/>
        </authorList>
    </citation>
    <scope>NUCLEOTIDE SEQUENCE</scope>
    <source>
        <strain evidence="5">NBRC 12852</strain>
    </source>
</reference>
<dbReference type="EMBL" id="BMVB01000006">
    <property type="protein sequence ID" value="GHC46260.1"/>
    <property type="molecule type" value="Genomic_DNA"/>
</dbReference>
<dbReference type="SUPFAM" id="SSF53474">
    <property type="entry name" value="alpha/beta-Hydrolases"/>
    <property type="match status" value="1"/>
</dbReference>
<dbReference type="RefSeq" id="WP_190109515.1">
    <property type="nucleotide sequence ID" value="NZ_BMVB01000006.1"/>
</dbReference>
<evidence type="ECO:0000256" key="2">
    <source>
        <dbReference type="ARBA" id="ARBA00022801"/>
    </source>
</evidence>
<organism evidence="5">
    <name type="scientific">Streptomyces cinnamoneus</name>
    <name type="common">Streptoverticillium cinnamoneum</name>
    <dbReference type="NCBI Taxonomy" id="53446"/>
    <lineage>
        <taxon>Bacteria</taxon>
        <taxon>Bacillati</taxon>
        <taxon>Actinomycetota</taxon>
        <taxon>Actinomycetes</taxon>
        <taxon>Kitasatosporales</taxon>
        <taxon>Streptomycetaceae</taxon>
        <taxon>Streptomyces</taxon>
        <taxon>Streptomyces cinnamoneus group</taxon>
    </lineage>
</organism>
<accession>A0A0M3VT64</accession>
<reference evidence="6" key="3">
    <citation type="submission" date="2020-09" db="EMBL/GenBank/DDBJ databases">
        <authorList>
            <person name="Sun Q."/>
            <person name="Ohkuma M."/>
        </authorList>
    </citation>
    <scope>NUCLEOTIDE SEQUENCE</scope>
    <source>
        <strain evidence="6">JCM 4633</strain>
    </source>
</reference>
<reference evidence="6" key="1">
    <citation type="journal article" date="2014" name="Int. J. Syst. Evol. Microbiol.">
        <title>Complete genome sequence of Corynebacterium casei LMG S-19264T (=DSM 44701T), isolated from a smear-ripened cheese.</title>
        <authorList>
            <consortium name="US DOE Joint Genome Institute (JGI-PGF)"/>
            <person name="Walter F."/>
            <person name="Albersmeier A."/>
            <person name="Kalinowski J."/>
            <person name="Ruckert C."/>
        </authorList>
    </citation>
    <scope>NUCLEOTIDE SEQUENCE</scope>
    <source>
        <strain evidence="6">JCM 4633</strain>
    </source>
</reference>
<dbReference type="GO" id="GO:0016787">
    <property type="term" value="F:hydrolase activity"/>
    <property type="evidence" value="ECO:0007669"/>
    <property type="project" value="UniProtKB-KW"/>
</dbReference>
<proteinExistence type="inferred from homology"/>
<dbReference type="InterPro" id="IPR019826">
    <property type="entry name" value="Carboxylesterase_B_AS"/>
</dbReference>
<dbReference type="InterPro" id="IPR050309">
    <property type="entry name" value="Type-B_Carboxylest/Lipase"/>
</dbReference>
<dbReference type="EC" id="3.1.1.-" evidence="3"/>
<dbReference type="PROSITE" id="PS00122">
    <property type="entry name" value="CARBOXYLESTERASE_B_1"/>
    <property type="match status" value="1"/>
</dbReference>
<comment type="similarity">
    <text evidence="1 3">Belongs to the type-B carboxylesterase/lipase family.</text>
</comment>
<dbReference type="PANTHER" id="PTHR11559">
    <property type="entry name" value="CARBOXYLESTERASE"/>
    <property type="match status" value="1"/>
</dbReference>
<dbReference type="Gene3D" id="3.40.50.1820">
    <property type="entry name" value="alpha/beta hydrolase"/>
    <property type="match status" value="1"/>
</dbReference>